<reference evidence="1" key="1">
    <citation type="submission" date="2022-05" db="EMBL/GenBank/DDBJ databases">
        <title>An RpoN-dependent PEP-CTERM gene is involved in floc formation of an Aquincola tertiaricarbonis strain.</title>
        <authorList>
            <person name="Qiu D."/>
            <person name="Xia M."/>
        </authorList>
    </citation>
    <scope>NUCLEOTIDE SEQUENCE</scope>
    <source>
        <strain evidence="1">RN12</strain>
    </source>
</reference>
<protein>
    <submittedName>
        <fullName evidence="1">Uncharacterized protein</fullName>
    </submittedName>
</protein>
<proteinExistence type="predicted"/>
<organism evidence="1 2">
    <name type="scientific">Aquincola tertiaricarbonis</name>
    <dbReference type="NCBI Taxonomy" id="391953"/>
    <lineage>
        <taxon>Bacteria</taxon>
        <taxon>Pseudomonadati</taxon>
        <taxon>Pseudomonadota</taxon>
        <taxon>Betaproteobacteria</taxon>
        <taxon>Burkholderiales</taxon>
        <taxon>Sphaerotilaceae</taxon>
        <taxon>Aquincola</taxon>
    </lineage>
</organism>
<keyword evidence="2" id="KW-1185">Reference proteome</keyword>
<dbReference type="Proteomes" id="UP001056201">
    <property type="component" value="Chromosome 2"/>
</dbReference>
<sequence length="127" mass="14225">MSAINDGGPAFPAAGMTGRGLSLRDYFIAHAPVEPQPWFRPTMPPAPDIPALDQAPQEVREELEHSDYDEWLDPADMSPAARAWHEQREAAKKTFAVWSQEKNKQWLVQWPSAWADEMLKAREGGAA</sequence>
<gene>
    <name evidence="1" type="ORF">MW290_18900</name>
</gene>
<dbReference type="EMBL" id="CP097636">
    <property type="protein sequence ID" value="URI11039.1"/>
    <property type="molecule type" value="Genomic_DNA"/>
</dbReference>
<name>A0ABY4SIP2_AQUTE</name>
<evidence type="ECO:0000313" key="2">
    <source>
        <dbReference type="Proteomes" id="UP001056201"/>
    </source>
</evidence>
<evidence type="ECO:0000313" key="1">
    <source>
        <dbReference type="EMBL" id="URI11039.1"/>
    </source>
</evidence>
<accession>A0ABY4SIP2</accession>
<dbReference type="RefSeq" id="WP_250199237.1">
    <property type="nucleotide sequence ID" value="NZ_CP097636.1"/>
</dbReference>